<keyword evidence="4" id="KW-0479">Metal-binding</keyword>
<evidence type="ECO:0000256" key="3">
    <source>
        <dbReference type="ARBA" id="ARBA00011233"/>
    </source>
</evidence>
<evidence type="ECO:0000256" key="7">
    <source>
        <dbReference type="ARBA" id="ARBA00023157"/>
    </source>
</evidence>
<dbReference type="InterPro" id="IPR008979">
    <property type="entry name" value="Galactose-bd-like_sf"/>
</dbReference>
<name>A0A2S9YSK1_9BACT</name>
<evidence type="ECO:0000256" key="8">
    <source>
        <dbReference type="SAM" id="MobiDB-lite"/>
    </source>
</evidence>
<dbReference type="EMBL" id="PVNL01000045">
    <property type="protein sequence ID" value="PRQ08077.1"/>
    <property type="molecule type" value="Genomic_DNA"/>
</dbReference>
<protein>
    <submittedName>
        <fullName evidence="10">F5/8 type C domain protein</fullName>
    </submittedName>
</protein>
<dbReference type="Pfam" id="PF22633">
    <property type="entry name" value="F5_F8_type_C_2"/>
    <property type="match status" value="1"/>
</dbReference>
<keyword evidence="7" id="KW-1015">Disulfide bond</keyword>
<sequence length="818" mass="88371">MTIGNTHNHLLNLRRGPSRGVFGLLTLAVLVAGACDADEAEFGAAPDALEAEQDVEPSAAADLDVTPADGGVLVLGSGSELIDELGDQIALVSTAGMDASVRFDALSESRALAVDISSSTAEDIAEWKPMFDEAWRQRTPIVFTNVDDTSVMAAAVGFGVEGKVVVAESLAPVRGFKLHVLGDEPELLTEAGEPLSEADALQLDAGAWVGSSEVVELIDDLAGLPELAASGGYPDGSHMLFLVEPSNHSTSISSGAQTVTRNIGFRVDLYVDVDDERKYMIVSETGSGISAGTMYKDTSEDRGYYQESVSIDIEPLHDALVAEKHAPQTPNGETTYTSSTNTETSITASFGVPTVSVSVNQGTSESRNIPDFEVFDHSSLSRSTWRFMMSNSPEGAYDSWDDLVNGNSSKVASPPALATTTLSPEFETVYWADEGFEGVALTKLNYSVAYEHVWVVTSPWPWESNEQHHTRFTRDHARNVAIDFGAVSLPHAGTQRFDETWSPDSIPERWLTVVEGAHDSAAWQVVPGNWVHMTGNSWGIGADGLLRGTYLEAFDSHMRDGTLVADVWPDDTDSWGLMYGIQDAGNYYRAAVDKKRNFARIVKFVDGVGTILGEVPCQFTTGMLHELKLVRSGTAHHLYLDGVKLLTSLDNTLGGGSVGIYAGEMGSVYFDRVRILRADEPDRNLAYGRPTTQSSTEFGGSASRAVDGGTNGDWDKGSVTHTASENQAWWRVDLGSMRTVNDVTVRNRTDCCGQRLSNYKVELLDEQLDVVATRSHSGASPARRDFDMGGATGRYVRVRLDGSDYLSLAEVEVWGPEL</sequence>
<evidence type="ECO:0000259" key="9">
    <source>
        <dbReference type="PROSITE" id="PS50022"/>
    </source>
</evidence>
<gene>
    <name evidence="10" type="ORF">ENSA7_22310</name>
</gene>
<dbReference type="Proteomes" id="UP000238823">
    <property type="component" value="Unassembled WGS sequence"/>
</dbReference>
<dbReference type="PANTHER" id="PTHR45713:SF6">
    <property type="entry name" value="F5_8 TYPE C DOMAIN-CONTAINING PROTEIN"/>
    <property type="match status" value="1"/>
</dbReference>
<feature type="region of interest" description="Disordered" evidence="8">
    <location>
        <begin position="684"/>
        <end position="713"/>
    </location>
</feature>
<dbReference type="Gene3D" id="2.60.120.560">
    <property type="entry name" value="Exo-inulinase, domain 1"/>
    <property type="match status" value="1"/>
</dbReference>
<evidence type="ECO:0000256" key="2">
    <source>
        <dbReference type="ARBA" id="ARBA00010147"/>
    </source>
</evidence>
<comment type="similarity">
    <text evidence="2">Belongs to the fucolectin family.</text>
</comment>
<dbReference type="InterPro" id="IPR006585">
    <property type="entry name" value="FTP1"/>
</dbReference>
<dbReference type="InterPro" id="IPR000421">
    <property type="entry name" value="FA58C"/>
</dbReference>
<evidence type="ECO:0000256" key="4">
    <source>
        <dbReference type="ARBA" id="ARBA00022723"/>
    </source>
</evidence>
<comment type="caution">
    <text evidence="10">The sequence shown here is derived from an EMBL/GenBank/DDBJ whole genome shotgun (WGS) entry which is preliminary data.</text>
</comment>
<dbReference type="Gene3D" id="2.60.120.260">
    <property type="entry name" value="Galactose-binding domain-like"/>
    <property type="match status" value="1"/>
</dbReference>
<dbReference type="PROSITE" id="PS50022">
    <property type="entry name" value="FA58C_3"/>
    <property type="match status" value="1"/>
</dbReference>
<evidence type="ECO:0000313" key="11">
    <source>
        <dbReference type="Proteomes" id="UP000238823"/>
    </source>
</evidence>
<dbReference type="GO" id="GO:0042806">
    <property type="term" value="F:fucose binding"/>
    <property type="evidence" value="ECO:0007669"/>
    <property type="project" value="UniProtKB-ARBA"/>
</dbReference>
<dbReference type="SUPFAM" id="SSF49785">
    <property type="entry name" value="Galactose-binding domain-like"/>
    <property type="match status" value="1"/>
</dbReference>
<dbReference type="GO" id="GO:0010185">
    <property type="term" value="P:regulation of cellular defense response"/>
    <property type="evidence" value="ECO:0007669"/>
    <property type="project" value="UniProtKB-ARBA"/>
</dbReference>
<keyword evidence="5" id="KW-0430">Lectin</keyword>
<dbReference type="GO" id="GO:0046872">
    <property type="term" value="F:metal ion binding"/>
    <property type="evidence" value="ECO:0007669"/>
    <property type="project" value="UniProtKB-KW"/>
</dbReference>
<comment type="subunit">
    <text evidence="3">Homotrimer.</text>
</comment>
<evidence type="ECO:0000256" key="5">
    <source>
        <dbReference type="ARBA" id="ARBA00022734"/>
    </source>
</evidence>
<evidence type="ECO:0000256" key="6">
    <source>
        <dbReference type="ARBA" id="ARBA00022837"/>
    </source>
</evidence>
<accession>A0A2S9YSK1</accession>
<evidence type="ECO:0000256" key="1">
    <source>
        <dbReference type="ARBA" id="ARBA00002219"/>
    </source>
</evidence>
<dbReference type="PANTHER" id="PTHR45713">
    <property type="entry name" value="FTP DOMAIN-CONTAINING PROTEIN"/>
    <property type="match status" value="1"/>
</dbReference>
<dbReference type="InterPro" id="IPR051941">
    <property type="entry name" value="BG_Antigen-Binding_Lectin"/>
</dbReference>
<reference evidence="10 11" key="1">
    <citation type="submission" date="2018-03" db="EMBL/GenBank/DDBJ databases">
        <title>Draft Genome Sequences of the Obligatory Marine Myxobacteria Enhygromyxa salina SWB007.</title>
        <authorList>
            <person name="Poehlein A."/>
            <person name="Moghaddam J.A."/>
            <person name="Harms H."/>
            <person name="Alanjari M."/>
            <person name="Koenig G.M."/>
            <person name="Daniel R."/>
            <person name="Schaeberle T.F."/>
        </authorList>
    </citation>
    <scope>NUCLEOTIDE SEQUENCE [LARGE SCALE GENOMIC DNA]</scope>
    <source>
        <strain evidence="10 11">SWB007</strain>
    </source>
</reference>
<organism evidence="10 11">
    <name type="scientific">Enhygromyxa salina</name>
    <dbReference type="NCBI Taxonomy" id="215803"/>
    <lineage>
        <taxon>Bacteria</taxon>
        <taxon>Pseudomonadati</taxon>
        <taxon>Myxococcota</taxon>
        <taxon>Polyangia</taxon>
        <taxon>Nannocystales</taxon>
        <taxon>Nannocystaceae</taxon>
        <taxon>Enhygromyxa</taxon>
    </lineage>
</organism>
<dbReference type="SMART" id="SM00607">
    <property type="entry name" value="FTP"/>
    <property type="match status" value="1"/>
</dbReference>
<feature type="domain" description="F5/8 type C" evidence="9">
    <location>
        <begin position="668"/>
        <end position="816"/>
    </location>
</feature>
<keyword evidence="6" id="KW-0106">Calcium</keyword>
<comment type="function">
    <text evidence="1">Acts as a defensive agent. Recognizes blood group fucosylated oligosaccharides including A, B, H and Lewis B-type antigens. Does not recognize Lewis A antigen and has low affinity for monovalent haptens.</text>
</comment>
<dbReference type="AlphaFoldDB" id="A0A2S9YSK1"/>
<evidence type="ECO:0000313" key="10">
    <source>
        <dbReference type="EMBL" id="PRQ08077.1"/>
    </source>
</evidence>
<proteinExistence type="inferred from homology"/>